<dbReference type="EMBL" id="AZIM01000533">
    <property type="protein sequence ID" value="ETE70542.1"/>
    <property type="molecule type" value="Genomic_DNA"/>
</dbReference>
<name>V8P9I1_OPHHA</name>
<dbReference type="Proteomes" id="UP000018936">
    <property type="component" value="Unassembled WGS sequence"/>
</dbReference>
<sequence length="23" mass="2726">MHQDPGLDLIPVELIQTHPEWWA</sequence>
<feature type="non-terminal residue" evidence="1">
    <location>
        <position position="1"/>
    </location>
</feature>
<keyword evidence="2" id="KW-1185">Reference proteome</keyword>
<evidence type="ECO:0000313" key="2">
    <source>
        <dbReference type="Proteomes" id="UP000018936"/>
    </source>
</evidence>
<gene>
    <name evidence="1" type="ORF">L345_03651</name>
</gene>
<proteinExistence type="predicted"/>
<comment type="caution">
    <text evidence="1">The sequence shown here is derived from an EMBL/GenBank/DDBJ whole genome shotgun (WGS) entry which is preliminary data.</text>
</comment>
<protein>
    <submittedName>
        <fullName evidence="1">Uncharacterized protein</fullName>
    </submittedName>
</protein>
<reference evidence="1 2" key="1">
    <citation type="journal article" date="2013" name="Proc. Natl. Acad. Sci. U.S.A.">
        <title>The king cobra genome reveals dynamic gene evolution and adaptation in the snake venom system.</title>
        <authorList>
            <person name="Vonk F.J."/>
            <person name="Casewell N.R."/>
            <person name="Henkel C.V."/>
            <person name="Heimberg A.M."/>
            <person name="Jansen H.J."/>
            <person name="McCleary R.J."/>
            <person name="Kerkkamp H.M."/>
            <person name="Vos R.A."/>
            <person name="Guerreiro I."/>
            <person name="Calvete J.J."/>
            <person name="Wuster W."/>
            <person name="Woods A.E."/>
            <person name="Logan J.M."/>
            <person name="Harrison R.A."/>
            <person name="Castoe T.A."/>
            <person name="de Koning A.P."/>
            <person name="Pollock D.D."/>
            <person name="Yandell M."/>
            <person name="Calderon D."/>
            <person name="Renjifo C."/>
            <person name="Currier R.B."/>
            <person name="Salgado D."/>
            <person name="Pla D."/>
            <person name="Sanz L."/>
            <person name="Hyder A.S."/>
            <person name="Ribeiro J.M."/>
            <person name="Arntzen J.W."/>
            <person name="van den Thillart G.E."/>
            <person name="Boetzer M."/>
            <person name="Pirovano W."/>
            <person name="Dirks R.P."/>
            <person name="Spaink H.P."/>
            <person name="Duboule D."/>
            <person name="McGlinn E."/>
            <person name="Kini R.M."/>
            <person name="Richardson M.K."/>
        </authorList>
    </citation>
    <scope>NUCLEOTIDE SEQUENCE</scope>
    <source>
        <tissue evidence="1">Blood</tissue>
    </source>
</reference>
<evidence type="ECO:0000313" key="1">
    <source>
        <dbReference type="EMBL" id="ETE70542.1"/>
    </source>
</evidence>
<dbReference type="AlphaFoldDB" id="V8P9I1"/>
<organism evidence="1 2">
    <name type="scientific">Ophiophagus hannah</name>
    <name type="common">King cobra</name>
    <name type="synonym">Naja hannah</name>
    <dbReference type="NCBI Taxonomy" id="8665"/>
    <lineage>
        <taxon>Eukaryota</taxon>
        <taxon>Metazoa</taxon>
        <taxon>Chordata</taxon>
        <taxon>Craniata</taxon>
        <taxon>Vertebrata</taxon>
        <taxon>Euteleostomi</taxon>
        <taxon>Lepidosauria</taxon>
        <taxon>Squamata</taxon>
        <taxon>Bifurcata</taxon>
        <taxon>Unidentata</taxon>
        <taxon>Episquamata</taxon>
        <taxon>Toxicofera</taxon>
        <taxon>Serpentes</taxon>
        <taxon>Colubroidea</taxon>
        <taxon>Elapidae</taxon>
        <taxon>Elapinae</taxon>
        <taxon>Ophiophagus</taxon>
    </lineage>
</organism>
<accession>V8P9I1</accession>